<feature type="compositionally biased region" description="Polar residues" evidence="1">
    <location>
        <begin position="1012"/>
        <end position="1029"/>
    </location>
</feature>
<feature type="compositionally biased region" description="Polar residues" evidence="1">
    <location>
        <begin position="1077"/>
        <end position="1093"/>
    </location>
</feature>
<feature type="signal peptide" evidence="2">
    <location>
        <begin position="1"/>
        <end position="20"/>
    </location>
</feature>
<evidence type="ECO:0000313" key="3">
    <source>
        <dbReference type="EMBL" id="KAJ8732571.1"/>
    </source>
</evidence>
<sequence length="1894" mass="212591">MKSKVILFCILLFSSKIVDSNPHSEGLHRHRVNQPSIWQGNQNAQDARYLDTDFTQTQKLNTLSNSAIQQESIQDYNLNQGRHNSNGYRYNKSPASLSSGKGLLENYSLQTEERRLESYPPRVESYPSDIGFDNQQFRKENWGRQNLYTNSVPSTVLITDNERPLVNTVQEPYRAPVQYIQPKYVPSENRRLLQPDRSYQIREQLQYPLANNAGDSEYVANPGPRFRSRGPVSYDNYSEGQAEASEIKTKLTNGPRYLHNLPPQSGNVYNEIPLVVATDTLTDQSENIKYLENYKSSSDLSNTASSRGSAVVENYGIDSRFNNVPESHGSYSKGQTAGSEIKRILSGDQRHIQSFAPQSEIIYNESPAVIATDTLEDQFKNIHSVENYRSRSDLSQTVQTKNYDDDSRVISADSYNLHSRPSNGPVSYKSYDDVQVAESKVNPRPIEAQRHEQNFAHQPKMIYNDIPAVIATDVLADESSNIKYEKRENSKSRSELSNTATNYDADSSVISAVEGSRPSNNPVPHVKHHNIQPALSDVRHRHIGGRQYLQKVALEPIIVYNDVPAVIATDILPDQSNNIRYEKREDQKSSSDLSNIAPVTYQDGTSQVISTVDNTDSNSKPSNPVPENIENEAPIVVSKILSDKPLARRYAHNYRPETESSNTGQDNSFNGAPKVVSETVEEKSAAYEVNYEQNEPAPINTYSKTSPTSTDTVQTKHQINKIEENDVPSYEFSSPIPDSNNPDIDHKMKELNLNKFNIQKLMDGSPKPYLVIHPNGTVEHLDTIDLDSQQNPFLRLVNIKHINVDDTEGEETQSPELVPNDIAKTIAPQNETPLPADTQSAYYRKSTPLNEYLDNYAYESDSTVLPVDQGDSNLPNYSDKLTPVVNQPADDDNPKLQRVNQQGDDDKIKPLRPYIRHTTHHHKSKLTDAIQLAFDNKSKPSIPDENQLAVEQLKPKPNDSYLSSPDENQPSDINAANWPWTENQPGNDKNSKPVSHPHKRRSHIHHHKSKLLNINQSTEDADSSLSPNEKQPLDDNNYKTLPLNENQPIVEIDSQTLHLHKNKPVHHHHTSKHSHSNQPQDANIVSSSYSSENKPADDNDSNTYPDSNNSKLSNESQVGNNNKLKPILTHYRQPAHHNEPKLTHENKPEDNKKIKPSSFDKNISTNDDNFPKNKSDEDDKSKPLSPGNNQIVDDDTSENKPEGDKIFNKHKGKPAHHNKPKLSHEDQSENVKNVPNDKSDDIEPIDDDTFLESQPQNKTEIKPITPHYRKPALHSEPTYGGQSENSNTSSQNKPRDDVNSNPSLPDDNDVLDDDVFPESQTINNNKSKTINPYENQSENYGNSPEDKSRDNNNSKSSFLIENNPLDDDIFENKPEDNTSNAEDDEETNESIDDDTSLESPPRNNDKNKPKYPQFSQEDQSENDDTYPQDEPEDDVNSNPSPLDENQSEEDDTYLENYPEDDINSISLPAGENEYGHNKKKTTASKTDDQPVSTTSSPAVPNDIKSSKPRVIKKHKHRHVSRKSTTKSLIVTTPSPNETSEDQIITLSPIEQSTDNVSDVPLVTTTTAKPPTKTSGGKSDKIKETKNKKKNSVNLSSKDFTSITDRVRKSSTKASTNSSTKLTNNKSDSKTTKGTGSNENTQTNDNAVESQVNNVKNAQTVQSAVYDASELLDTNTDALAKSDDNSPVTTSPSVQSVVNTGDISGVNTLEYEQPQTDVIITVSSSTDNDSEDDIITINVEVFETTGLSSNKKSLLVNIDTENESDDNFETQQGSDRVKDHNDKNDDGKGKNLEIDLPNIEGEPTMWIRTTNQDFIEKLMNKNDTDFDMVYFFNIVNKPIIEREKVTTIHCNGTVVIETKEITYANKEDQTPTIVKTTETMTIEDYKRYCLDSSSD</sequence>
<feature type="region of interest" description="Disordered" evidence="1">
    <location>
        <begin position="579"/>
        <end position="631"/>
    </location>
</feature>
<evidence type="ECO:0000313" key="4">
    <source>
        <dbReference type="Proteomes" id="UP001231518"/>
    </source>
</evidence>
<accession>A0AAD8DYP5</accession>
<feature type="compositionally biased region" description="Acidic residues" evidence="1">
    <location>
        <begin position="1418"/>
        <end position="1435"/>
    </location>
</feature>
<feature type="region of interest" description="Disordered" evidence="1">
    <location>
        <begin position="955"/>
        <end position="1041"/>
    </location>
</feature>
<feature type="compositionally biased region" description="Polar residues" evidence="1">
    <location>
        <begin position="602"/>
        <end position="622"/>
    </location>
</feature>
<feature type="compositionally biased region" description="Polar residues" evidence="1">
    <location>
        <begin position="1280"/>
        <end position="1292"/>
    </location>
</feature>
<feature type="compositionally biased region" description="Basic and acidic residues" evidence="1">
    <location>
        <begin position="1222"/>
        <end position="1241"/>
    </location>
</feature>
<feature type="compositionally biased region" description="Low complexity" evidence="1">
    <location>
        <begin position="1563"/>
        <end position="1573"/>
    </location>
</feature>
<feature type="compositionally biased region" description="Basic and acidic residues" evidence="1">
    <location>
        <begin position="1136"/>
        <end position="1153"/>
    </location>
</feature>
<gene>
    <name evidence="3" type="ORF">PYW07_015170</name>
</gene>
<feature type="chain" id="PRO_5042031474" evidence="2">
    <location>
        <begin position="21"/>
        <end position="1894"/>
    </location>
</feature>
<feature type="region of interest" description="Disordered" evidence="1">
    <location>
        <begin position="654"/>
        <end position="679"/>
    </location>
</feature>
<feature type="compositionally biased region" description="Basic and acidic residues" evidence="1">
    <location>
        <begin position="580"/>
        <end position="589"/>
    </location>
</feature>
<proteinExistence type="predicted"/>
<feature type="compositionally biased region" description="Polar residues" evidence="1">
    <location>
        <begin position="1159"/>
        <end position="1168"/>
    </location>
</feature>
<feature type="region of interest" description="Disordered" evidence="1">
    <location>
        <begin position="866"/>
        <end position="910"/>
    </location>
</feature>
<feature type="compositionally biased region" description="Basic residues" evidence="1">
    <location>
        <begin position="995"/>
        <end position="1010"/>
    </location>
</feature>
<feature type="region of interest" description="Disordered" evidence="1">
    <location>
        <begin position="1762"/>
        <end position="1793"/>
    </location>
</feature>
<feature type="region of interest" description="Disordered" evidence="1">
    <location>
        <begin position="1134"/>
        <end position="1643"/>
    </location>
</feature>
<feature type="compositionally biased region" description="Polar residues" evidence="1">
    <location>
        <begin position="1525"/>
        <end position="1556"/>
    </location>
</feature>
<feature type="region of interest" description="Disordered" evidence="1">
    <location>
        <begin position="1063"/>
        <end position="1121"/>
    </location>
</feature>
<feature type="compositionally biased region" description="Basic and acidic residues" evidence="1">
    <location>
        <begin position="1169"/>
        <end position="1182"/>
    </location>
</feature>
<evidence type="ECO:0000256" key="1">
    <source>
        <dbReference type="SAM" id="MobiDB-lite"/>
    </source>
</evidence>
<feature type="compositionally biased region" description="Acidic residues" evidence="1">
    <location>
        <begin position="1445"/>
        <end position="1462"/>
    </location>
</feature>
<feature type="compositionally biased region" description="Low complexity" evidence="1">
    <location>
        <begin position="1611"/>
        <end position="1637"/>
    </location>
</feature>
<organism evidence="3 4">
    <name type="scientific">Mythimna separata</name>
    <name type="common">Oriental armyworm</name>
    <name type="synonym">Pseudaletia separata</name>
    <dbReference type="NCBI Taxonomy" id="271217"/>
    <lineage>
        <taxon>Eukaryota</taxon>
        <taxon>Metazoa</taxon>
        <taxon>Ecdysozoa</taxon>
        <taxon>Arthropoda</taxon>
        <taxon>Hexapoda</taxon>
        <taxon>Insecta</taxon>
        <taxon>Pterygota</taxon>
        <taxon>Neoptera</taxon>
        <taxon>Endopterygota</taxon>
        <taxon>Lepidoptera</taxon>
        <taxon>Glossata</taxon>
        <taxon>Ditrysia</taxon>
        <taxon>Noctuoidea</taxon>
        <taxon>Noctuidae</taxon>
        <taxon>Noctuinae</taxon>
        <taxon>Hadenini</taxon>
        <taxon>Mythimna</taxon>
    </lineage>
</organism>
<feature type="compositionally biased region" description="Polar residues" evidence="1">
    <location>
        <begin position="659"/>
        <end position="670"/>
    </location>
</feature>
<dbReference type="EMBL" id="JARGEI010000004">
    <property type="protein sequence ID" value="KAJ8732571.1"/>
    <property type="molecule type" value="Genomic_DNA"/>
</dbReference>
<dbReference type="Proteomes" id="UP001231518">
    <property type="component" value="Chromosome 6"/>
</dbReference>
<feature type="compositionally biased region" description="Polar residues" evidence="1">
    <location>
        <begin position="1489"/>
        <end position="1498"/>
    </location>
</feature>
<feature type="compositionally biased region" description="Acidic residues" evidence="1">
    <location>
        <begin position="1306"/>
        <end position="1316"/>
    </location>
</feature>
<keyword evidence="2" id="KW-0732">Signal</keyword>
<feature type="compositionally biased region" description="Acidic residues" evidence="1">
    <location>
        <begin position="1381"/>
        <end position="1396"/>
    </location>
</feature>
<feature type="compositionally biased region" description="Basic and acidic residues" evidence="1">
    <location>
        <begin position="1197"/>
        <end position="1207"/>
    </location>
</feature>
<feature type="compositionally biased region" description="Basic residues" evidence="1">
    <location>
        <begin position="1208"/>
        <end position="1221"/>
    </location>
</feature>
<protein>
    <submittedName>
        <fullName evidence="3">Uncharacterized protein</fullName>
    </submittedName>
</protein>
<feature type="compositionally biased region" description="Basic residues" evidence="1">
    <location>
        <begin position="1506"/>
        <end position="1524"/>
    </location>
</feature>
<comment type="caution">
    <text evidence="3">The sequence shown here is derived from an EMBL/GenBank/DDBJ whole genome shotgun (WGS) entry which is preliminary data.</text>
</comment>
<keyword evidence="4" id="KW-1185">Reference proteome</keyword>
<feature type="compositionally biased region" description="Basic residues" evidence="1">
    <location>
        <begin position="1063"/>
        <end position="1075"/>
    </location>
</feature>
<feature type="compositionally biased region" description="Basic and acidic residues" evidence="1">
    <location>
        <begin position="1774"/>
        <end position="1792"/>
    </location>
</feature>
<feature type="compositionally biased region" description="Polar residues" evidence="1">
    <location>
        <begin position="1318"/>
        <end position="1342"/>
    </location>
</feature>
<feature type="compositionally biased region" description="Polar residues" evidence="1">
    <location>
        <begin position="1101"/>
        <end position="1121"/>
    </location>
</feature>
<evidence type="ECO:0000256" key="2">
    <source>
        <dbReference type="SAM" id="SignalP"/>
    </source>
</evidence>
<reference evidence="3" key="1">
    <citation type="submission" date="2023-03" db="EMBL/GenBank/DDBJ databases">
        <title>Chromosome-level genomes of two armyworms, Mythimna separata and Mythimna loreyi, provide insights into the biosynthesis and reception of sex pheromones.</title>
        <authorList>
            <person name="Zhao H."/>
        </authorList>
    </citation>
    <scope>NUCLEOTIDE SEQUENCE</scope>
    <source>
        <strain evidence="3">BeijingLab</strain>
        <tissue evidence="3">Pupa</tissue>
    </source>
</reference>
<feature type="compositionally biased region" description="Polar residues" evidence="1">
    <location>
        <begin position="960"/>
        <end position="988"/>
    </location>
</feature>
<name>A0AAD8DYP5_MYTSE</name>